<dbReference type="RefSeq" id="WP_149677918.1">
    <property type="nucleotide sequence ID" value="NZ_FQZP01000006.1"/>
</dbReference>
<keyword evidence="2" id="KW-0328">Glycosyltransferase</keyword>
<organism evidence="2 3">
    <name type="scientific">Thermoclostridium caenicola</name>
    <dbReference type="NCBI Taxonomy" id="659425"/>
    <lineage>
        <taxon>Bacteria</taxon>
        <taxon>Bacillati</taxon>
        <taxon>Bacillota</taxon>
        <taxon>Clostridia</taxon>
        <taxon>Eubacteriales</taxon>
        <taxon>Oscillospiraceae</taxon>
        <taxon>Thermoclostridium</taxon>
    </lineage>
</organism>
<dbReference type="EMBL" id="FQZP01000006">
    <property type="protein sequence ID" value="SHI66625.1"/>
    <property type="molecule type" value="Genomic_DNA"/>
</dbReference>
<proteinExistence type="predicted"/>
<accession>A0A1M6CZY4</accession>
<evidence type="ECO:0000313" key="2">
    <source>
        <dbReference type="EMBL" id="SHI66625.1"/>
    </source>
</evidence>
<reference evidence="2 3" key="1">
    <citation type="submission" date="2016-11" db="EMBL/GenBank/DDBJ databases">
        <authorList>
            <person name="Varghese N."/>
            <person name="Submissions S."/>
        </authorList>
    </citation>
    <scope>NUCLEOTIDE SEQUENCE [LARGE SCALE GENOMIC DNA]</scope>
    <source>
        <strain evidence="2 3">DSM 19027</strain>
    </source>
</reference>
<dbReference type="InterPro" id="IPR000836">
    <property type="entry name" value="PRTase_dom"/>
</dbReference>
<dbReference type="CDD" id="cd06223">
    <property type="entry name" value="PRTases_typeI"/>
    <property type="match status" value="1"/>
</dbReference>
<feature type="domain" description="Phosphoribosyltransferase" evidence="1">
    <location>
        <begin position="44"/>
        <end position="172"/>
    </location>
</feature>
<dbReference type="GO" id="GO:0016757">
    <property type="term" value="F:glycosyltransferase activity"/>
    <property type="evidence" value="ECO:0007669"/>
    <property type="project" value="UniProtKB-KW"/>
</dbReference>
<dbReference type="NCBIfam" id="NF005592">
    <property type="entry name" value="PRK07322.1"/>
    <property type="match status" value="1"/>
</dbReference>
<keyword evidence="2" id="KW-0808">Transferase</keyword>
<name>A0A1M6CZY4_9FIRM</name>
<dbReference type="PANTHER" id="PTHR43218:SF1">
    <property type="entry name" value="PHOSPHORIBOSYLTRANSFERASE"/>
    <property type="match status" value="1"/>
</dbReference>
<sequence length="187" mass="20909">MKETYRIKVAGLERDLPLCSISQDLKIAAFVILGDVELTTACARELIRKIPEHDIMITAEAKGIPLIHEMARQMNAEKYLVARKAQKLYMKDPITVEVQSITTARKQTLYIDKNDAELLKGKRVLIIDDVISTGESIFAVEKLVKMSGGTVVGKAAILAEGDAKYREDIIYLEYLPLFNAEGEPIEK</sequence>
<dbReference type="Pfam" id="PF00156">
    <property type="entry name" value="Pribosyltran"/>
    <property type="match status" value="1"/>
</dbReference>
<dbReference type="AlphaFoldDB" id="A0A1M6CZY4"/>
<protein>
    <submittedName>
        <fullName evidence="2">Adenine phosphoribosyltransferase</fullName>
    </submittedName>
</protein>
<dbReference type="SUPFAM" id="SSF53271">
    <property type="entry name" value="PRTase-like"/>
    <property type="match status" value="1"/>
</dbReference>
<dbReference type="InterPro" id="IPR029057">
    <property type="entry name" value="PRTase-like"/>
</dbReference>
<dbReference type="OrthoDB" id="4213751at2"/>
<dbReference type="Gene3D" id="3.40.50.2020">
    <property type="match status" value="1"/>
</dbReference>
<gene>
    <name evidence="2" type="ORF">SAMN05444373_100646</name>
</gene>
<evidence type="ECO:0000313" key="3">
    <source>
        <dbReference type="Proteomes" id="UP000324781"/>
    </source>
</evidence>
<evidence type="ECO:0000259" key="1">
    <source>
        <dbReference type="Pfam" id="PF00156"/>
    </source>
</evidence>
<dbReference type="Proteomes" id="UP000324781">
    <property type="component" value="Unassembled WGS sequence"/>
</dbReference>
<keyword evidence="3" id="KW-1185">Reference proteome</keyword>
<dbReference type="PANTHER" id="PTHR43218">
    <property type="entry name" value="PHOSPHORIBOSYLTRANSFERASE-RELATED"/>
    <property type="match status" value="1"/>
</dbReference>